<name>A0A7J7LWE0_9MAGN</name>
<protein>
    <submittedName>
        <fullName evidence="1">Uncharacterized protein</fullName>
    </submittedName>
</protein>
<sequence>MDLSLRGGMTANPSWRRGCRKRFVVERRRGVKESCTGGCLVRRPPLRIVVTELRALGCKGLVRSRSVMSWVCFEVLDHGPLGLIQIWNKSLGSSRSFGAKPILIKWDGAEEARRGISRVNNE</sequence>
<proteinExistence type="predicted"/>
<dbReference type="Proteomes" id="UP000541444">
    <property type="component" value="Unassembled WGS sequence"/>
</dbReference>
<dbReference type="EMBL" id="JACGCM010001948">
    <property type="protein sequence ID" value="KAF6146963.1"/>
    <property type="molecule type" value="Genomic_DNA"/>
</dbReference>
<organism evidence="1 2">
    <name type="scientific">Kingdonia uniflora</name>
    <dbReference type="NCBI Taxonomy" id="39325"/>
    <lineage>
        <taxon>Eukaryota</taxon>
        <taxon>Viridiplantae</taxon>
        <taxon>Streptophyta</taxon>
        <taxon>Embryophyta</taxon>
        <taxon>Tracheophyta</taxon>
        <taxon>Spermatophyta</taxon>
        <taxon>Magnoliopsida</taxon>
        <taxon>Ranunculales</taxon>
        <taxon>Circaeasteraceae</taxon>
        <taxon>Kingdonia</taxon>
    </lineage>
</organism>
<evidence type="ECO:0000313" key="1">
    <source>
        <dbReference type="EMBL" id="KAF6146963.1"/>
    </source>
</evidence>
<keyword evidence="2" id="KW-1185">Reference proteome</keyword>
<evidence type="ECO:0000313" key="2">
    <source>
        <dbReference type="Proteomes" id="UP000541444"/>
    </source>
</evidence>
<dbReference type="AlphaFoldDB" id="A0A7J7LWE0"/>
<reference evidence="1 2" key="1">
    <citation type="journal article" date="2020" name="IScience">
        <title>Genome Sequencing of the Endangered Kingdonia uniflora (Circaeasteraceae, Ranunculales) Reveals Potential Mechanisms of Evolutionary Specialization.</title>
        <authorList>
            <person name="Sun Y."/>
            <person name="Deng T."/>
            <person name="Zhang A."/>
            <person name="Moore M.J."/>
            <person name="Landis J.B."/>
            <person name="Lin N."/>
            <person name="Zhang H."/>
            <person name="Zhang X."/>
            <person name="Huang J."/>
            <person name="Zhang X."/>
            <person name="Sun H."/>
            <person name="Wang H."/>
        </authorList>
    </citation>
    <scope>NUCLEOTIDE SEQUENCE [LARGE SCALE GENOMIC DNA]</scope>
    <source>
        <strain evidence="1">TB1705</strain>
        <tissue evidence="1">Leaf</tissue>
    </source>
</reference>
<comment type="caution">
    <text evidence="1">The sequence shown here is derived from an EMBL/GenBank/DDBJ whole genome shotgun (WGS) entry which is preliminary data.</text>
</comment>
<accession>A0A7J7LWE0</accession>
<gene>
    <name evidence="1" type="ORF">GIB67_036682</name>
</gene>